<organism evidence="2 3">
    <name type="scientific">Kitasatospora cineracea</name>
    <dbReference type="NCBI Taxonomy" id="88074"/>
    <lineage>
        <taxon>Bacteria</taxon>
        <taxon>Bacillati</taxon>
        <taxon>Actinomycetota</taxon>
        <taxon>Actinomycetes</taxon>
        <taxon>Kitasatosporales</taxon>
        <taxon>Streptomycetaceae</taxon>
        <taxon>Kitasatospora</taxon>
    </lineage>
</organism>
<dbReference type="Proteomes" id="UP000266906">
    <property type="component" value="Unassembled WGS sequence"/>
</dbReference>
<sequence>MITLPGGYRIELHFTARAPDEPGVVAAIALGDRWGHRYSPPERNGGVAKESVWSEVRRSPPDGRPAPDSTEPRPARPDGAPRRAGQLAVGAEPEEEPELLFAVEAAEEPEEPDEEEEEDVEEVEEADDEPTELLELERLSVR</sequence>
<keyword evidence="3" id="KW-1185">Reference proteome</keyword>
<proteinExistence type="predicted"/>
<evidence type="ECO:0000256" key="1">
    <source>
        <dbReference type="SAM" id="MobiDB-lite"/>
    </source>
</evidence>
<reference evidence="2 3" key="1">
    <citation type="submission" date="2018-11" db="EMBL/GenBank/DDBJ databases">
        <title>Sequencing the genomes of 1000 actinobacteria strains.</title>
        <authorList>
            <person name="Klenk H.-P."/>
        </authorList>
    </citation>
    <scope>NUCLEOTIDE SEQUENCE [LARGE SCALE GENOMIC DNA]</scope>
    <source>
        <strain evidence="2 3">DSM 44781</strain>
    </source>
</reference>
<feature type="compositionally biased region" description="Basic and acidic residues" evidence="1">
    <location>
        <begin position="70"/>
        <end position="81"/>
    </location>
</feature>
<name>A0A3N4S986_9ACTN</name>
<dbReference type="EMBL" id="RKQG01000001">
    <property type="protein sequence ID" value="RPE33004.1"/>
    <property type="molecule type" value="Genomic_DNA"/>
</dbReference>
<feature type="region of interest" description="Disordered" evidence="1">
    <location>
        <begin position="35"/>
        <end position="142"/>
    </location>
</feature>
<gene>
    <name evidence="2" type="ORF">EDD38_1280</name>
</gene>
<accession>A0A3N4S986</accession>
<protein>
    <submittedName>
        <fullName evidence="2">Uncharacterized protein</fullName>
    </submittedName>
</protein>
<evidence type="ECO:0000313" key="2">
    <source>
        <dbReference type="EMBL" id="RPE33004.1"/>
    </source>
</evidence>
<comment type="caution">
    <text evidence="2">The sequence shown here is derived from an EMBL/GenBank/DDBJ whole genome shotgun (WGS) entry which is preliminary data.</text>
</comment>
<evidence type="ECO:0000313" key="3">
    <source>
        <dbReference type="Proteomes" id="UP000266906"/>
    </source>
</evidence>
<feature type="compositionally biased region" description="Acidic residues" evidence="1">
    <location>
        <begin position="105"/>
        <end position="134"/>
    </location>
</feature>
<dbReference type="AlphaFoldDB" id="A0A3N4S986"/>
<feature type="compositionally biased region" description="Low complexity" evidence="1">
    <location>
        <begin position="82"/>
        <end position="91"/>
    </location>
</feature>